<dbReference type="GO" id="GO:0003677">
    <property type="term" value="F:DNA binding"/>
    <property type="evidence" value="ECO:0007669"/>
    <property type="project" value="UniProtKB-KW"/>
</dbReference>
<dbReference type="PRINTS" id="PR00035">
    <property type="entry name" value="HTHGNTR"/>
</dbReference>
<dbReference type="InterPro" id="IPR036388">
    <property type="entry name" value="WH-like_DNA-bd_sf"/>
</dbReference>
<name>A0A8J6NEU0_9BACT</name>
<dbReference type="SUPFAM" id="SSF64288">
    <property type="entry name" value="Chorismate lyase-like"/>
    <property type="match status" value="1"/>
</dbReference>
<dbReference type="PROSITE" id="PS50949">
    <property type="entry name" value="HTH_GNTR"/>
    <property type="match status" value="1"/>
</dbReference>
<evidence type="ECO:0000256" key="2">
    <source>
        <dbReference type="ARBA" id="ARBA00023125"/>
    </source>
</evidence>
<dbReference type="GO" id="GO:0003700">
    <property type="term" value="F:DNA-binding transcription factor activity"/>
    <property type="evidence" value="ECO:0007669"/>
    <property type="project" value="InterPro"/>
</dbReference>
<organism evidence="5 6">
    <name type="scientific">Candidatus Desulfobia pelagia</name>
    <dbReference type="NCBI Taxonomy" id="2841692"/>
    <lineage>
        <taxon>Bacteria</taxon>
        <taxon>Pseudomonadati</taxon>
        <taxon>Thermodesulfobacteriota</taxon>
        <taxon>Desulfobulbia</taxon>
        <taxon>Desulfobulbales</taxon>
        <taxon>Desulfobulbaceae</taxon>
        <taxon>Candidatus Desulfobia</taxon>
    </lineage>
</organism>
<dbReference type="SMART" id="SM00866">
    <property type="entry name" value="UTRA"/>
    <property type="match status" value="1"/>
</dbReference>
<evidence type="ECO:0000313" key="5">
    <source>
        <dbReference type="EMBL" id="MBC8318342.1"/>
    </source>
</evidence>
<evidence type="ECO:0000259" key="4">
    <source>
        <dbReference type="PROSITE" id="PS50949"/>
    </source>
</evidence>
<dbReference type="InterPro" id="IPR028978">
    <property type="entry name" value="Chorismate_lyase_/UTRA_dom_sf"/>
</dbReference>
<dbReference type="InterPro" id="IPR012702">
    <property type="entry name" value="CP_lyase_PhnF"/>
</dbReference>
<dbReference type="InterPro" id="IPR000524">
    <property type="entry name" value="Tscrpt_reg_HTH_GntR"/>
</dbReference>
<dbReference type="CDD" id="cd07377">
    <property type="entry name" value="WHTH_GntR"/>
    <property type="match status" value="1"/>
</dbReference>
<dbReference type="SUPFAM" id="SSF46785">
    <property type="entry name" value="Winged helix' DNA-binding domain"/>
    <property type="match status" value="1"/>
</dbReference>
<feature type="domain" description="HTH gntR-type" evidence="4">
    <location>
        <begin position="12"/>
        <end position="79"/>
    </location>
</feature>
<dbReference type="PANTHER" id="PTHR44846">
    <property type="entry name" value="MANNOSYL-D-GLYCERATE TRANSPORT/METABOLISM SYSTEM REPRESSOR MNGR-RELATED"/>
    <property type="match status" value="1"/>
</dbReference>
<evidence type="ECO:0000256" key="1">
    <source>
        <dbReference type="ARBA" id="ARBA00023015"/>
    </source>
</evidence>
<dbReference type="Pfam" id="PF07702">
    <property type="entry name" value="UTRA"/>
    <property type="match status" value="1"/>
</dbReference>
<reference evidence="5 6" key="1">
    <citation type="submission" date="2020-08" db="EMBL/GenBank/DDBJ databases">
        <title>Bridging the membrane lipid divide: bacteria of the FCB group superphylum have the potential to synthesize archaeal ether lipids.</title>
        <authorList>
            <person name="Villanueva L."/>
            <person name="Von Meijenfeldt F.A.B."/>
            <person name="Westbye A.B."/>
            <person name="Yadav S."/>
            <person name="Hopmans E.C."/>
            <person name="Dutilh B.E."/>
            <person name="Sinninghe Damste J.S."/>
        </authorList>
    </citation>
    <scope>NUCLEOTIDE SEQUENCE [LARGE SCALE GENOMIC DNA]</scope>
    <source>
        <strain evidence="5">NIOZ-UU47</strain>
    </source>
</reference>
<evidence type="ECO:0000313" key="6">
    <source>
        <dbReference type="Proteomes" id="UP000614424"/>
    </source>
</evidence>
<keyword evidence="3" id="KW-0804">Transcription</keyword>
<keyword evidence="1" id="KW-0805">Transcription regulation</keyword>
<dbReference type="Gene3D" id="1.10.10.10">
    <property type="entry name" value="Winged helix-like DNA-binding domain superfamily/Winged helix DNA-binding domain"/>
    <property type="match status" value="1"/>
</dbReference>
<keyword evidence="2" id="KW-0238">DNA-binding</keyword>
<proteinExistence type="predicted"/>
<sequence length="242" mass="27342">MDNNIDKSNGSMPVYRQVSSILESEIREMYSIGEALPPEMELASRFKINRHTLRRAVDELENDGLINRVRGKGTFVVSSVVDYDIKSTTRFTENLESQGRRANSSVLRQIGIPASGEVAEKLGVKENTPVIHIETLRKVDGLPFCIVSHFFDYIKFHRILKKYKEGSLHDLIQQHYNIHLRRALTLVTAVIPQPDDAELLQITKTTPILRAKSLNVNSSNGDPVEYVVTRFRGDAAQLSIEP</sequence>
<comment type="caution">
    <text evidence="5">The sequence shown here is derived from an EMBL/GenBank/DDBJ whole genome shotgun (WGS) entry which is preliminary data.</text>
</comment>
<gene>
    <name evidence="5" type="primary">phnF</name>
    <name evidence="5" type="ORF">H8E41_10590</name>
</gene>
<dbReference type="Gene3D" id="3.40.1410.10">
    <property type="entry name" value="Chorismate lyase-like"/>
    <property type="match status" value="1"/>
</dbReference>
<dbReference type="PANTHER" id="PTHR44846:SF16">
    <property type="entry name" value="TRANSCRIPTIONAL REGULATOR PHNF-RELATED"/>
    <property type="match status" value="1"/>
</dbReference>
<dbReference type="Pfam" id="PF00392">
    <property type="entry name" value="GntR"/>
    <property type="match status" value="1"/>
</dbReference>
<protein>
    <submittedName>
        <fullName evidence="5">Phosphonate metabolism transcriptional regulator PhnF</fullName>
    </submittedName>
</protein>
<dbReference type="InterPro" id="IPR011663">
    <property type="entry name" value="UTRA"/>
</dbReference>
<dbReference type="EMBL" id="JACNJZ010000150">
    <property type="protein sequence ID" value="MBC8318342.1"/>
    <property type="molecule type" value="Genomic_DNA"/>
</dbReference>
<dbReference type="NCBIfam" id="TIGR02325">
    <property type="entry name" value="C_P_lyase_phnF"/>
    <property type="match status" value="1"/>
</dbReference>
<dbReference type="InterPro" id="IPR050679">
    <property type="entry name" value="Bact_HTH_transcr_reg"/>
</dbReference>
<dbReference type="Proteomes" id="UP000614424">
    <property type="component" value="Unassembled WGS sequence"/>
</dbReference>
<accession>A0A8J6NEU0</accession>
<evidence type="ECO:0000256" key="3">
    <source>
        <dbReference type="ARBA" id="ARBA00023163"/>
    </source>
</evidence>
<dbReference type="InterPro" id="IPR036390">
    <property type="entry name" value="WH_DNA-bd_sf"/>
</dbReference>
<dbReference type="SMART" id="SM00345">
    <property type="entry name" value="HTH_GNTR"/>
    <property type="match status" value="1"/>
</dbReference>
<dbReference type="AlphaFoldDB" id="A0A8J6NEU0"/>